<dbReference type="Proteomes" id="UP000036027">
    <property type="component" value="Unassembled WGS sequence"/>
</dbReference>
<dbReference type="SUPFAM" id="SSF110069">
    <property type="entry name" value="ApaG-like"/>
    <property type="match status" value="1"/>
</dbReference>
<dbReference type="OrthoDB" id="9795226at2"/>
<organism evidence="2 3">
    <name type="scientific">Neisseria arctica</name>
    <dbReference type="NCBI Taxonomy" id="1470200"/>
    <lineage>
        <taxon>Bacteria</taxon>
        <taxon>Pseudomonadati</taxon>
        <taxon>Pseudomonadota</taxon>
        <taxon>Betaproteobacteria</taxon>
        <taxon>Neisseriales</taxon>
        <taxon>Neisseriaceae</taxon>
        <taxon>Neisseria</taxon>
    </lineage>
</organism>
<dbReference type="GO" id="GO:0070987">
    <property type="term" value="P:error-free translesion synthesis"/>
    <property type="evidence" value="ECO:0007669"/>
    <property type="project" value="TreeGrafter"/>
</dbReference>
<dbReference type="Pfam" id="PF04379">
    <property type="entry name" value="DUF525"/>
    <property type="match status" value="1"/>
</dbReference>
<dbReference type="PANTHER" id="PTHR14289">
    <property type="entry name" value="F-BOX ONLY PROTEIN 3"/>
    <property type="match status" value="1"/>
</dbReference>
<dbReference type="PROSITE" id="PS51087">
    <property type="entry name" value="APAG"/>
    <property type="match status" value="1"/>
</dbReference>
<dbReference type="Gene3D" id="2.60.40.1470">
    <property type="entry name" value="ApaG domain"/>
    <property type="match status" value="1"/>
</dbReference>
<dbReference type="PATRIC" id="fig|1470200.3.peg.518"/>
<dbReference type="PANTHER" id="PTHR14289:SF16">
    <property type="entry name" value="POLYMERASE DELTA-INTERACTING PROTEIN 2"/>
    <property type="match status" value="1"/>
</dbReference>
<evidence type="ECO:0000313" key="2">
    <source>
        <dbReference type="EMBL" id="KLT72485.1"/>
    </source>
</evidence>
<accession>A0A0J0YQS5</accession>
<name>A0A0J0YQS5_9NEIS</name>
<dbReference type="InterPro" id="IPR036767">
    <property type="entry name" value="ApaG_sf"/>
</dbReference>
<dbReference type="STRING" id="1470200.PL75_08050"/>
<dbReference type="InterPro" id="IPR007474">
    <property type="entry name" value="ApaG_domain"/>
</dbReference>
<keyword evidence="3" id="KW-1185">Reference proteome</keyword>
<protein>
    <submittedName>
        <fullName evidence="2">ApaG</fullName>
    </submittedName>
</protein>
<evidence type="ECO:0000259" key="1">
    <source>
        <dbReference type="PROSITE" id="PS51087"/>
    </source>
</evidence>
<dbReference type="AlphaFoldDB" id="A0A0J0YQS5"/>
<dbReference type="RefSeq" id="WP_047761416.1">
    <property type="nucleotide sequence ID" value="NZ_CP091510.1"/>
</dbReference>
<dbReference type="NCBIfam" id="NF003967">
    <property type="entry name" value="PRK05461.1"/>
    <property type="match status" value="1"/>
</dbReference>
<sequence>MRDSHAIKINVTPDYMADHSSVMNDKYVFSYHIVIQNFGEEVVTLRKRYWEITDAHGDVEKVSGVGVVGEQPILYPGDTFEYSSGAHLRTPWGSMQGYYEFEDDKGDYFSVPIPKFDLKAEFILH</sequence>
<reference evidence="2 3" key="1">
    <citation type="submission" date="2014-11" db="EMBL/GenBank/DDBJ databases">
        <title>Genome of a novel goose pathogen.</title>
        <authorList>
            <person name="Hansen C.M."/>
            <person name="Hueffer K."/>
            <person name="Choi S.C."/>
        </authorList>
    </citation>
    <scope>NUCLEOTIDE SEQUENCE [LARGE SCALE GENOMIC DNA]</scope>
    <source>
        <strain evidence="2 3">KH1503</strain>
    </source>
</reference>
<feature type="domain" description="ApaG" evidence="1">
    <location>
        <begin position="1"/>
        <end position="125"/>
    </location>
</feature>
<comment type="caution">
    <text evidence="2">The sequence shown here is derived from an EMBL/GenBank/DDBJ whole genome shotgun (WGS) entry which is preliminary data.</text>
</comment>
<gene>
    <name evidence="2" type="ORF">PL75_08050</name>
</gene>
<evidence type="ECO:0000313" key="3">
    <source>
        <dbReference type="Proteomes" id="UP000036027"/>
    </source>
</evidence>
<dbReference type="EMBL" id="JTDO01000012">
    <property type="protein sequence ID" value="KLT72485.1"/>
    <property type="molecule type" value="Genomic_DNA"/>
</dbReference>
<proteinExistence type="predicted"/>